<dbReference type="Proteomes" id="UP000193118">
    <property type="component" value="Unassembled WGS sequence"/>
</dbReference>
<comment type="similarity">
    <text evidence="1">Belongs to the LysR transcriptional regulatory family.</text>
</comment>
<evidence type="ECO:0000256" key="4">
    <source>
        <dbReference type="ARBA" id="ARBA00023163"/>
    </source>
</evidence>
<comment type="caution">
    <text evidence="6">The sequence shown here is derived from an EMBL/GenBank/DDBJ whole genome shotgun (WGS) entry which is preliminary data.</text>
</comment>
<gene>
    <name evidence="6" type="ORF">BWD09_06800</name>
</gene>
<reference evidence="7" key="1">
    <citation type="submission" date="2017-01" db="EMBL/GenBank/DDBJ databases">
        <authorList>
            <person name="Wolfgang W.J."/>
            <person name="Cole J."/>
            <person name="Wroblewski D."/>
            <person name="Mcginnis J."/>
            <person name="Musser K.A."/>
        </authorList>
    </citation>
    <scope>NUCLEOTIDE SEQUENCE [LARGE SCALE GENOMIC DNA]</scope>
    <source>
        <strain evidence="7">DSM 19151</strain>
    </source>
</reference>
<dbReference type="Gene3D" id="1.10.10.10">
    <property type="entry name" value="Winged helix-like DNA-binding domain superfamily/Winged helix DNA-binding domain"/>
    <property type="match status" value="1"/>
</dbReference>
<dbReference type="GO" id="GO:0003700">
    <property type="term" value="F:DNA-binding transcription factor activity"/>
    <property type="evidence" value="ECO:0007669"/>
    <property type="project" value="InterPro"/>
</dbReference>
<dbReference type="PANTHER" id="PTHR30537">
    <property type="entry name" value="HTH-TYPE TRANSCRIPTIONAL REGULATOR"/>
    <property type="match status" value="1"/>
</dbReference>
<sequence>MLNKLEALRHFCVAAETLNFRETAVRLSVSPQVVSRMIAELESAVGEVLFKRNSRTIRLTAFGEQFLPRAKQLLEDAELLFTDHARNDDHLAGVVRITLPRLPFYAEILGELCQQLRDYPDIVLEWYADSARLKLTEHQIDMGVRVGLSPEPDWVVRPITEMRQRIVAAPELAARCGLPENLEDLQRRYPLSSQINQETGRPWGWYFNEQQNFIPRRPALAATDGYSELAALSGRVCAFILDGICQSELTAGKLIELLPDIPRQTWQLYLYRPYHSITPQRVLLVFDLLTQILQRYFPAVKNKMPV</sequence>
<keyword evidence="4" id="KW-0804">Transcription</keyword>
<accession>A0A1X3DAH9</accession>
<feature type="domain" description="HTH lysR-type" evidence="5">
    <location>
        <begin position="1"/>
        <end position="60"/>
    </location>
</feature>
<dbReference type="SUPFAM" id="SSF46785">
    <property type="entry name" value="Winged helix' DNA-binding domain"/>
    <property type="match status" value="1"/>
</dbReference>
<dbReference type="PROSITE" id="PS50931">
    <property type="entry name" value="HTH_LYSR"/>
    <property type="match status" value="1"/>
</dbReference>
<dbReference type="GO" id="GO:0006351">
    <property type="term" value="P:DNA-templated transcription"/>
    <property type="evidence" value="ECO:0007669"/>
    <property type="project" value="TreeGrafter"/>
</dbReference>
<dbReference type="InterPro" id="IPR058163">
    <property type="entry name" value="LysR-type_TF_proteobact-type"/>
</dbReference>
<evidence type="ECO:0000256" key="3">
    <source>
        <dbReference type="ARBA" id="ARBA00023125"/>
    </source>
</evidence>
<evidence type="ECO:0000256" key="2">
    <source>
        <dbReference type="ARBA" id="ARBA00023015"/>
    </source>
</evidence>
<evidence type="ECO:0000259" key="5">
    <source>
        <dbReference type="PROSITE" id="PS50931"/>
    </source>
</evidence>
<keyword evidence="3" id="KW-0238">DNA-binding</keyword>
<dbReference type="RefSeq" id="WP_085365951.1">
    <property type="nucleotide sequence ID" value="NZ_CAUJPZ010000024.1"/>
</dbReference>
<proteinExistence type="inferred from homology"/>
<dbReference type="OrthoDB" id="8523827at2"/>
<dbReference type="GeneID" id="94580785"/>
<keyword evidence="7" id="KW-1185">Reference proteome</keyword>
<organism evidence="6 7">
    <name type="scientific">Neisseria dentiae</name>
    <dbReference type="NCBI Taxonomy" id="194197"/>
    <lineage>
        <taxon>Bacteria</taxon>
        <taxon>Pseudomonadati</taxon>
        <taxon>Pseudomonadota</taxon>
        <taxon>Betaproteobacteria</taxon>
        <taxon>Neisseriales</taxon>
        <taxon>Neisseriaceae</taxon>
        <taxon>Neisseria</taxon>
    </lineage>
</organism>
<name>A0A1X3DAH9_9NEIS</name>
<dbReference type="GO" id="GO:0043565">
    <property type="term" value="F:sequence-specific DNA binding"/>
    <property type="evidence" value="ECO:0007669"/>
    <property type="project" value="TreeGrafter"/>
</dbReference>
<dbReference type="PANTHER" id="PTHR30537:SF5">
    <property type="entry name" value="HTH-TYPE TRANSCRIPTIONAL ACTIVATOR TTDR-RELATED"/>
    <property type="match status" value="1"/>
</dbReference>
<evidence type="ECO:0000256" key="1">
    <source>
        <dbReference type="ARBA" id="ARBA00009437"/>
    </source>
</evidence>
<dbReference type="EMBL" id="MTBO01000014">
    <property type="protein sequence ID" value="OSI16704.1"/>
    <property type="molecule type" value="Genomic_DNA"/>
</dbReference>
<evidence type="ECO:0000313" key="6">
    <source>
        <dbReference type="EMBL" id="OSI16704.1"/>
    </source>
</evidence>
<dbReference type="InterPro" id="IPR005119">
    <property type="entry name" value="LysR_subst-bd"/>
</dbReference>
<dbReference type="InterPro" id="IPR036390">
    <property type="entry name" value="WH_DNA-bd_sf"/>
</dbReference>
<evidence type="ECO:0000313" key="7">
    <source>
        <dbReference type="Proteomes" id="UP000193118"/>
    </source>
</evidence>
<dbReference type="InterPro" id="IPR036388">
    <property type="entry name" value="WH-like_DNA-bd_sf"/>
</dbReference>
<dbReference type="Gene3D" id="3.40.190.290">
    <property type="match status" value="1"/>
</dbReference>
<protein>
    <submittedName>
        <fullName evidence="6">LysR family transcriptional regulator</fullName>
    </submittedName>
</protein>
<dbReference type="Pfam" id="PF00126">
    <property type="entry name" value="HTH_1"/>
    <property type="match status" value="1"/>
</dbReference>
<dbReference type="Pfam" id="PF03466">
    <property type="entry name" value="LysR_substrate"/>
    <property type="match status" value="1"/>
</dbReference>
<dbReference type="InterPro" id="IPR000847">
    <property type="entry name" value="LysR_HTH_N"/>
</dbReference>
<keyword evidence="2" id="KW-0805">Transcription regulation</keyword>
<dbReference type="SUPFAM" id="SSF53850">
    <property type="entry name" value="Periplasmic binding protein-like II"/>
    <property type="match status" value="1"/>
</dbReference>
<dbReference type="AlphaFoldDB" id="A0A1X3DAH9"/>
<dbReference type="STRING" id="194197.BWD09_06800"/>